<dbReference type="AlphaFoldDB" id="A0AA95KIR0"/>
<proteinExistence type="predicted"/>
<dbReference type="InterPro" id="IPR021490">
    <property type="entry name" value="DUF3144"/>
</dbReference>
<protein>
    <submittedName>
        <fullName evidence="1">DUF3144 domain-containing protein</fullName>
    </submittedName>
</protein>
<accession>A0AA95KIR0</accession>
<gene>
    <name evidence="1" type="ORF">QJT80_08360</name>
</gene>
<dbReference type="KEGG" id="tdu:QJT80_08360"/>
<organism evidence="1">
    <name type="scientific">Candidatus Thiocaldithrix dubininis</name>
    <dbReference type="NCBI Taxonomy" id="3080823"/>
    <lineage>
        <taxon>Bacteria</taxon>
        <taxon>Pseudomonadati</taxon>
        <taxon>Pseudomonadota</taxon>
        <taxon>Gammaproteobacteria</taxon>
        <taxon>Thiotrichales</taxon>
        <taxon>Thiotrichaceae</taxon>
        <taxon>Candidatus Thiocaldithrix</taxon>
    </lineage>
</organism>
<dbReference type="Proteomes" id="UP001300672">
    <property type="component" value="Chromosome"/>
</dbReference>
<sequence length="112" mass="12737">MSKKNDPISQNDNDEQFWDLTDQFIGLANQLGQDEVDLGKIGAAMLYAASRFNVFAVAVSSVDKEQYAQDMDEVMEYLTKQFRHMLGGNLRDFRDNYKTYIQAPDEADKAGN</sequence>
<reference evidence="1" key="2">
    <citation type="submission" date="2023-04" db="EMBL/GenBank/DDBJ databases">
        <authorList>
            <person name="Beletskiy A.V."/>
            <person name="Mardanov A.V."/>
            <person name="Ravin N.V."/>
        </authorList>
    </citation>
    <scope>NUCLEOTIDE SEQUENCE</scope>
    <source>
        <strain evidence="1">GKL-01</strain>
    </source>
</reference>
<dbReference type="Gene3D" id="1.10.287.3020">
    <property type="match status" value="1"/>
</dbReference>
<evidence type="ECO:0000313" key="1">
    <source>
        <dbReference type="EMBL" id="WGZ89522.1"/>
    </source>
</evidence>
<reference evidence="1" key="1">
    <citation type="journal article" date="2023" name="Int. J. Mol. Sci.">
        <title>Metagenomics Revealed a New Genus 'Candidatus Thiocaldithrix dubininis' gen. nov., sp. nov. and a New Species 'Candidatus Thiothrix putei' sp. nov. in the Family Thiotrichaceae, Some Members of Which Have Traits of Both Na+- and H+-Motive Energetics.</title>
        <authorList>
            <person name="Ravin N.V."/>
            <person name="Muntyan M.S."/>
            <person name="Smolyakov D.D."/>
            <person name="Rudenko T.S."/>
            <person name="Beletsky A.V."/>
            <person name="Mardanov A.V."/>
            <person name="Grabovich M.Y."/>
        </authorList>
    </citation>
    <scope>NUCLEOTIDE SEQUENCE</scope>
    <source>
        <strain evidence="1">GKL-01</strain>
    </source>
</reference>
<name>A0AA95KIR0_9GAMM</name>
<dbReference type="Pfam" id="PF11342">
    <property type="entry name" value="DUF3144"/>
    <property type="match status" value="1"/>
</dbReference>
<dbReference type="EMBL" id="CP124755">
    <property type="protein sequence ID" value="WGZ89522.1"/>
    <property type="molecule type" value="Genomic_DNA"/>
</dbReference>